<dbReference type="InterPro" id="IPR056711">
    <property type="entry name" value="DUF7809"/>
</dbReference>
<dbReference type="GO" id="GO:0045087">
    <property type="term" value="P:innate immune response"/>
    <property type="evidence" value="ECO:0007669"/>
    <property type="project" value="TreeGrafter"/>
</dbReference>
<reference evidence="3 4" key="1">
    <citation type="submission" date="2019-12" db="EMBL/GenBank/DDBJ databases">
        <title>Chromosome-level assembly of the Caenorhabditis remanei genome.</title>
        <authorList>
            <person name="Teterina A.A."/>
            <person name="Willis J.H."/>
            <person name="Phillips P.C."/>
        </authorList>
    </citation>
    <scope>NUCLEOTIDE SEQUENCE [LARGE SCALE GENOMIC DNA]</scope>
    <source>
        <strain evidence="3 4">PX506</strain>
        <tissue evidence="3">Whole organism</tissue>
    </source>
</reference>
<gene>
    <name evidence="3" type="ORF">GCK72_008155</name>
</gene>
<dbReference type="PANTHER" id="PTHR21447:SF13">
    <property type="entry name" value="RING-TYPE DOMAIN-CONTAINING PROTEIN"/>
    <property type="match status" value="1"/>
</dbReference>
<comment type="caution">
    <text evidence="3">The sequence shown here is derived from an EMBL/GenBank/DDBJ whole genome shotgun (WGS) entry which is preliminary data.</text>
</comment>
<evidence type="ECO:0000259" key="1">
    <source>
        <dbReference type="Pfam" id="PF23362"/>
    </source>
</evidence>
<dbReference type="GO" id="GO:0045121">
    <property type="term" value="C:membrane raft"/>
    <property type="evidence" value="ECO:0007669"/>
    <property type="project" value="TreeGrafter"/>
</dbReference>
<dbReference type="GeneID" id="9814154"/>
<accession>A0A6A5GWQ7</accession>
<organism evidence="3 4">
    <name type="scientific">Caenorhabditis remanei</name>
    <name type="common">Caenorhabditis vulgaris</name>
    <dbReference type="NCBI Taxonomy" id="31234"/>
    <lineage>
        <taxon>Eukaryota</taxon>
        <taxon>Metazoa</taxon>
        <taxon>Ecdysozoa</taxon>
        <taxon>Nematoda</taxon>
        <taxon>Chromadorea</taxon>
        <taxon>Rhabditida</taxon>
        <taxon>Rhabditina</taxon>
        <taxon>Rhabditomorpha</taxon>
        <taxon>Rhabditoidea</taxon>
        <taxon>Rhabditidae</taxon>
        <taxon>Peloderinae</taxon>
        <taxon>Caenorhabditis</taxon>
    </lineage>
</organism>
<dbReference type="Pfam" id="PF25100">
    <property type="entry name" value="DUF7809"/>
    <property type="match status" value="1"/>
</dbReference>
<dbReference type="AlphaFoldDB" id="A0A6A5GWQ7"/>
<evidence type="ECO:0000313" key="4">
    <source>
        <dbReference type="Proteomes" id="UP000483820"/>
    </source>
</evidence>
<evidence type="ECO:0000313" key="3">
    <source>
        <dbReference type="EMBL" id="KAF1759910.1"/>
    </source>
</evidence>
<dbReference type="CTD" id="9814154"/>
<proteinExistence type="predicted"/>
<feature type="domain" description="DUF7809" evidence="2">
    <location>
        <begin position="109"/>
        <end position="272"/>
    </location>
</feature>
<feature type="domain" description="ATP-dependent RNA helicase DHX37-like C-terminal" evidence="1">
    <location>
        <begin position="593"/>
        <end position="635"/>
    </location>
</feature>
<protein>
    <submittedName>
        <fullName evidence="3">Uncharacterized protein</fullName>
    </submittedName>
</protein>
<dbReference type="Pfam" id="PF23362">
    <property type="entry name" value="DHX37_C"/>
    <property type="match status" value="1"/>
</dbReference>
<dbReference type="KEGG" id="crq:GCK72_008155"/>
<dbReference type="EMBL" id="WUAV01000003">
    <property type="protein sequence ID" value="KAF1759910.1"/>
    <property type="molecule type" value="Genomic_DNA"/>
</dbReference>
<dbReference type="Proteomes" id="UP000483820">
    <property type="component" value="Chromosome III"/>
</dbReference>
<evidence type="ECO:0000259" key="2">
    <source>
        <dbReference type="Pfam" id="PF25100"/>
    </source>
</evidence>
<dbReference type="RefSeq" id="XP_053586246.1">
    <property type="nucleotide sequence ID" value="XM_053726669.1"/>
</dbReference>
<dbReference type="InterPro" id="IPR056371">
    <property type="entry name" value="DHX37-like_C"/>
</dbReference>
<sequence>MATPVMSPPPIATDALRIISENYLLEKFRNRSESKDCQSIDKVEEIDMIQALFKNSSDLFKMYGSPEEFVDNLKIYRNFTTSYKYFETKHAIPFYTTPIVYMSLKGGIFMAKADFYVLLENIALRNLHPKSNSNSHEVGVYTSFLALFIKIKAKDVNRKLEFVRFDKKEIDDIENEFVMGMELSDGPSSTTDLSFHGQKLPGGTMKQFNEKMREYLPGVADDDILFQRLESANGSYEKEERPLRLAQLMYELETMRSCLNGIINKRPHLFHRKSKKTQPSSPIVVRMFEDGDRQFVMNGEFLKAIDLDVNYSPKDVCEVLDMKDVLEKYKDHVDRIEFIRTPILRSKHKAVPIRLIDSLEFCVLAVDGLFEVLKELILGLKLFQHVEEWPKAIFKQIHTVFDPKVNNPYFINLSVLTKLKKSINENCLAPASPPPDIRDVNSFRFTIRNLRKELKFLGLVKHFPEISDYAEIVYKEVMKCRKESKLRTCDMFDAVEKYQLRCIFDRVPELKAFVHSQKSCSRVIGLKCDTCNGAVRGLGEMDNNLMTVYDAKMDAMCQKVSDSLPIEMRRMPENIMKYRHFAMHLLNGQVLEKLKKFTGRLLARPTTMVKNRATFQRQAVMLLNELMDKKSSSDDQTVAEKRRMAAARVSSMGPRITPSYDLSYVATTGRRRDRCDEKKE</sequence>
<name>A0A6A5GWQ7_CAERE</name>
<dbReference type="PANTHER" id="PTHR21447">
    <property type="entry name" value="RING-TYPE DOMAIN-CONTAINING PROTEIN-RELATED"/>
    <property type="match status" value="1"/>
</dbReference>